<dbReference type="Pfam" id="PF13645">
    <property type="entry name" value="YkuD_2"/>
    <property type="match status" value="1"/>
</dbReference>
<dbReference type="PANTHER" id="PTHR38477:SF1">
    <property type="entry name" value="MUREIN L,D-TRANSPEPTIDASE CATALYTIC DOMAIN FAMILY PROTEIN"/>
    <property type="match status" value="1"/>
</dbReference>
<dbReference type="RefSeq" id="WP_386095683.1">
    <property type="nucleotide sequence ID" value="NZ_JBHUOZ010000001.1"/>
</dbReference>
<reference evidence="2" key="1">
    <citation type="journal article" date="2019" name="Int. J. Syst. Evol. Microbiol.">
        <title>The Global Catalogue of Microorganisms (GCM) 10K type strain sequencing project: providing services to taxonomists for standard genome sequencing and annotation.</title>
        <authorList>
            <consortium name="The Broad Institute Genomics Platform"/>
            <consortium name="The Broad Institute Genome Sequencing Center for Infectious Disease"/>
            <person name="Wu L."/>
            <person name="Ma J."/>
        </authorList>
    </citation>
    <scope>NUCLEOTIDE SEQUENCE [LARGE SCALE GENOMIC DNA]</scope>
    <source>
        <strain evidence="2">KCTC 23299</strain>
    </source>
</reference>
<evidence type="ECO:0000313" key="2">
    <source>
        <dbReference type="Proteomes" id="UP001597511"/>
    </source>
</evidence>
<organism evidence="1 2">
    <name type="scientific">Terrimonas rubra</name>
    <dbReference type="NCBI Taxonomy" id="1035890"/>
    <lineage>
        <taxon>Bacteria</taxon>
        <taxon>Pseudomonadati</taxon>
        <taxon>Bacteroidota</taxon>
        <taxon>Chitinophagia</taxon>
        <taxon>Chitinophagales</taxon>
        <taxon>Chitinophagaceae</taxon>
        <taxon>Terrimonas</taxon>
    </lineage>
</organism>
<evidence type="ECO:0000313" key="1">
    <source>
        <dbReference type="EMBL" id="MFD2918979.1"/>
    </source>
</evidence>
<gene>
    <name evidence="1" type="ORF">ACFS6H_04595</name>
</gene>
<accession>A0ABW6A107</accession>
<name>A0ABW6A107_9BACT</name>
<keyword evidence="2" id="KW-1185">Reference proteome</keyword>
<protein>
    <submittedName>
        <fullName evidence="1">Murein L,D-transpeptidase catalytic domain family protein</fullName>
    </submittedName>
</protein>
<sequence length="247" mass="27448">MKTKNPIILFVALVAITSVAWLPHRTMLTPKAEPAVTVNTGKSAGTRINNTKGFYQHLKLDAKGLSQQAFELACKGYERLVEKGQLEEGAYLVVCDFSQSSNQKRLYLIDMEDSVLVKNTYVAHGRNSGDEYAVKFSNKPESLQSSLGFFVTRNTYNGAHGLSLRLDGMEQGINDKAMERNIVVHGADYIGNNWLQFNKYMGRSFGCPALPARESASIINTIKEGSCLFIYHPTASNYPKRSKLLNV</sequence>
<proteinExistence type="predicted"/>
<dbReference type="EMBL" id="JBHUOZ010000001">
    <property type="protein sequence ID" value="MFD2918979.1"/>
    <property type="molecule type" value="Genomic_DNA"/>
</dbReference>
<dbReference type="InterPro" id="IPR032676">
    <property type="entry name" value="YkuD_2"/>
</dbReference>
<comment type="caution">
    <text evidence="1">The sequence shown here is derived from an EMBL/GenBank/DDBJ whole genome shotgun (WGS) entry which is preliminary data.</text>
</comment>
<dbReference type="PANTHER" id="PTHR38477">
    <property type="entry name" value="HYPOTHETICAL EXPORTED PROTEIN"/>
    <property type="match status" value="1"/>
</dbReference>
<dbReference type="Proteomes" id="UP001597511">
    <property type="component" value="Unassembled WGS sequence"/>
</dbReference>